<dbReference type="Proteomes" id="UP000218831">
    <property type="component" value="Unassembled WGS sequence"/>
</dbReference>
<dbReference type="EMBL" id="NSKE01000008">
    <property type="protein sequence ID" value="PAU93510.1"/>
    <property type="molecule type" value="Genomic_DNA"/>
</dbReference>
<dbReference type="AlphaFoldDB" id="A0A2A2G8K9"/>
<dbReference type="PANTHER" id="PTHR12277">
    <property type="entry name" value="ALPHA/BETA HYDROLASE DOMAIN-CONTAINING PROTEIN"/>
    <property type="match status" value="1"/>
</dbReference>
<accession>A0A2A2G8K9</accession>
<dbReference type="PANTHER" id="PTHR12277:SF81">
    <property type="entry name" value="PROTEIN ABHD13"/>
    <property type="match status" value="1"/>
</dbReference>
<feature type="domain" description="AB hydrolase-1" evidence="1">
    <location>
        <begin position="54"/>
        <end position="167"/>
    </location>
</feature>
<keyword evidence="2" id="KW-0378">Hydrolase</keyword>
<dbReference type="InterPro" id="IPR000073">
    <property type="entry name" value="AB_hydrolase_1"/>
</dbReference>
<evidence type="ECO:0000259" key="1">
    <source>
        <dbReference type="Pfam" id="PF00561"/>
    </source>
</evidence>
<protein>
    <submittedName>
        <fullName evidence="2">Alpha/beta hydrolase</fullName>
    </submittedName>
</protein>
<comment type="caution">
    <text evidence="2">The sequence shown here is derived from an EMBL/GenBank/DDBJ whole genome shotgun (WGS) entry which is preliminary data.</text>
</comment>
<dbReference type="GO" id="GO:0016787">
    <property type="term" value="F:hydrolase activity"/>
    <property type="evidence" value="ECO:0007669"/>
    <property type="project" value="UniProtKB-KW"/>
</dbReference>
<reference evidence="2 3" key="1">
    <citation type="submission" date="2017-08" db="EMBL/GenBank/DDBJ databases">
        <title>Aliifodinibius alkalisoli sp. nov., isolated from saline alkaline soil.</title>
        <authorList>
            <person name="Liu D."/>
            <person name="Zhang G."/>
        </authorList>
    </citation>
    <scope>NUCLEOTIDE SEQUENCE [LARGE SCALE GENOMIC DNA]</scope>
    <source>
        <strain evidence="2 3">WN023</strain>
    </source>
</reference>
<gene>
    <name evidence="2" type="ORF">CK503_11515</name>
</gene>
<dbReference type="Pfam" id="PF00561">
    <property type="entry name" value="Abhydrolase_1"/>
    <property type="match status" value="1"/>
</dbReference>
<name>A0A2A2G8K9_9BACT</name>
<organism evidence="2 3">
    <name type="scientific">Fodinibius salipaludis</name>
    <dbReference type="NCBI Taxonomy" id="2032627"/>
    <lineage>
        <taxon>Bacteria</taxon>
        <taxon>Pseudomonadati</taxon>
        <taxon>Balneolota</taxon>
        <taxon>Balneolia</taxon>
        <taxon>Balneolales</taxon>
        <taxon>Balneolaceae</taxon>
        <taxon>Fodinibius</taxon>
    </lineage>
</organism>
<sequence length="252" mass="28407">MYQLQSQMIYHPQKSITYTPEDVGLPYEDVTFDTEDGVSLHGWYISGDEHDVNVLYFHGNAGNISGRLQTIELLHNLGLNVFIFDYRGYGKSQGSPSEQGTYKDARAAWNYLVSKRDIENDQIVIMGRSLGGAVASWLAAQKQPAATILESTFTSAADLGADLYPWLPVRSMISYDYNTLENIKQIRSPLFMAHSKDDEIVPYHHGQTLLEAANDPKTFVELRGSHGSGFWETGEKYRTALQKFLKENITNQ</sequence>
<dbReference type="InterPro" id="IPR029058">
    <property type="entry name" value="AB_hydrolase_fold"/>
</dbReference>
<evidence type="ECO:0000313" key="3">
    <source>
        <dbReference type="Proteomes" id="UP000218831"/>
    </source>
</evidence>
<evidence type="ECO:0000313" key="2">
    <source>
        <dbReference type="EMBL" id="PAU93510.1"/>
    </source>
</evidence>
<proteinExistence type="predicted"/>
<dbReference type="Gene3D" id="3.40.50.1820">
    <property type="entry name" value="alpha/beta hydrolase"/>
    <property type="match status" value="1"/>
</dbReference>
<dbReference type="SUPFAM" id="SSF53474">
    <property type="entry name" value="alpha/beta-Hydrolases"/>
    <property type="match status" value="1"/>
</dbReference>
<keyword evidence="3" id="KW-1185">Reference proteome</keyword>
<dbReference type="OrthoDB" id="9777090at2"/>